<reference evidence="3 4" key="1">
    <citation type="submission" date="2024-02" db="EMBL/GenBank/DDBJ databases">
        <authorList>
            <person name="Chen Y."/>
            <person name="Shah S."/>
            <person name="Dougan E. K."/>
            <person name="Thang M."/>
            <person name="Chan C."/>
        </authorList>
    </citation>
    <scope>NUCLEOTIDE SEQUENCE [LARGE SCALE GENOMIC DNA]</scope>
</reference>
<evidence type="ECO:0000313" key="4">
    <source>
        <dbReference type="Proteomes" id="UP001642464"/>
    </source>
</evidence>
<accession>A0ABP0NYK7</accession>
<feature type="domain" description="R3H" evidence="2">
    <location>
        <begin position="96"/>
        <end position="158"/>
    </location>
</feature>
<evidence type="ECO:0000259" key="2">
    <source>
        <dbReference type="PROSITE" id="PS51061"/>
    </source>
</evidence>
<feature type="compositionally biased region" description="Polar residues" evidence="1">
    <location>
        <begin position="15"/>
        <end position="28"/>
    </location>
</feature>
<dbReference type="PROSITE" id="PS51061">
    <property type="entry name" value="R3H"/>
    <property type="match status" value="1"/>
</dbReference>
<organism evidence="3 4">
    <name type="scientific">Durusdinium trenchii</name>
    <dbReference type="NCBI Taxonomy" id="1381693"/>
    <lineage>
        <taxon>Eukaryota</taxon>
        <taxon>Sar</taxon>
        <taxon>Alveolata</taxon>
        <taxon>Dinophyceae</taxon>
        <taxon>Suessiales</taxon>
        <taxon>Symbiodiniaceae</taxon>
        <taxon>Durusdinium</taxon>
    </lineage>
</organism>
<keyword evidence="4" id="KW-1185">Reference proteome</keyword>
<dbReference type="EMBL" id="CAXAMM010031779">
    <property type="protein sequence ID" value="CAK9068656.1"/>
    <property type="molecule type" value="Genomic_DNA"/>
</dbReference>
<dbReference type="InterPro" id="IPR001374">
    <property type="entry name" value="R3H_dom"/>
</dbReference>
<dbReference type="InterPro" id="IPR036867">
    <property type="entry name" value="R3H_dom_sf"/>
</dbReference>
<feature type="region of interest" description="Disordered" evidence="1">
    <location>
        <begin position="1"/>
        <end position="34"/>
    </location>
</feature>
<dbReference type="Proteomes" id="UP001642464">
    <property type="component" value="Unassembled WGS sequence"/>
</dbReference>
<comment type="caution">
    <text evidence="3">The sequence shown here is derived from an EMBL/GenBank/DDBJ whole genome shotgun (WGS) entry which is preliminary data.</text>
</comment>
<dbReference type="SUPFAM" id="SSF82708">
    <property type="entry name" value="R3H domain"/>
    <property type="match status" value="1"/>
</dbReference>
<dbReference type="Pfam" id="PF01424">
    <property type="entry name" value="R3H"/>
    <property type="match status" value="1"/>
</dbReference>
<proteinExistence type="predicted"/>
<evidence type="ECO:0000313" key="3">
    <source>
        <dbReference type="EMBL" id="CAK9068656.1"/>
    </source>
</evidence>
<evidence type="ECO:0000256" key="1">
    <source>
        <dbReference type="SAM" id="MobiDB-lite"/>
    </source>
</evidence>
<sequence length="187" mass="20596">MTYLNGQFTKWHPSSPDQPTAPTSPTNPEQRKMKAEAEFDALSAEEKCEIVEEIADELGLWRLPRADAKANYGRSATMAFLKPSVVGSAVLVCHLRLFAEATSTQLSKLQGTHGSLEFPSSLSEIQRVVIHVLAASKGLTTLSEGSGADRRLVAYDTGDFALDMRTFGGLADKRGDMAPRDRRWERR</sequence>
<gene>
    <name evidence="3" type="ORF">SCF082_LOCUS34529</name>
</gene>
<dbReference type="Gene3D" id="3.30.1370.50">
    <property type="entry name" value="R3H-like domain"/>
    <property type="match status" value="1"/>
</dbReference>
<name>A0ABP0NYK7_9DINO</name>
<protein>
    <submittedName>
        <fullName evidence="3">tRNA(Met) cytidine acetyltransferase TmcA</fullName>
    </submittedName>
</protein>